<dbReference type="PROSITE" id="PS00167">
    <property type="entry name" value="TRP_SYNTHASE_ALPHA"/>
    <property type="match status" value="1"/>
</dbReference>
<dbReference type="SUPFAM" id="SSF51366">
    <property type="entry name" value="Ribulose-phoshate binding barrel"/>
    <property type="match status" value="1"/>
</dbReference>
<evidence type="ECO:0000256" key="5">
    <source>
        <dbReference type="ARBA" id="ARBA00023141"/>
    </source>
</evidence>
<name>A0A323UNX7_9RHOO</name>
<sequence>MSRIESTLARLHSEARAGLIVYLCAGDPDFETSLALLDAAGEADMVEIGLPFSDPVADGPILQGAHMRALAGGQTVAKTLQLLGDWRRRRSDTPAILMGYLNPILAYGVERFMRDAAGAGADALILVDLPHEHGHAVRQLAQAAGLSLIQMVAQTSDQVRRAKILDQAEGFVYQVMLNGTTGAQLVQPELQMGVLGELRACTTLPIAAGFGIRTQEQARTFAQAADLVVVGSALVQAIQDGPSEGAVTRCRETVRAFLNALRSGAGDDRPLADALDAIQTRD</sequence>
<dbReference type="GO" id="GO:0004834">
    <property type="term" value="F:tryptophan synthase activity"/>
    <property type="evidence" value="ECO:0007669"/>
    <property type="project" value="UniProtKB-UniRule"/>
</dbReference>
<comment type="subunit">
    <text evidence="2 8">Tetramer of two alpha and two beta chains.</text>
</comment>
<evidence type="ECO:0000256" key="7">
    <source>
        <dbReference type="ARBA" id="ARBA00049047"/>
    </source>
</evidence>
<dbReference type="PANTHER" id="PTHR43406">
    <property type="entry name" value="TRYPTOPHAN SYNTHASE, ALPHA CHAIN"/>
    <property type="match status" value="1"/>
</dbReference>
<protein>
    <recommendedName>
        <fullName evidence="8">Tryptophan synthase alpha chain</fullName>
        <ecNumber evidence="8">4.2.1.20</ecNumber>
    </recommendedName>
</protein>
<dbReference type="EMBL" id="QKOE01000036">
    <property type="protein sequence ID" value="PZA14365.1"/>
    <property type="molecule type" value="Genomic_DNA"/>
</dbReference>
<dbReference type="InterPro" id="IPR018204">
    <property type="entry name" value="Trp_synthase_alpha_AS"/>
</dbReference>
<keyword evidence="6 8" id="KW-0456">Lyase</keyword>
<keyword evidence="11" id="KW-1185">Reference proteome</keyword>
<comment type="pathway">
    <text evidence="1 8">Amino-acid biosynthesis; L-tryptophan biosynthesis; L-tryptophan from chorismate: step 5/5.</text>
</comment>
<evidence type="ECO:0000256" key="3">
    <source>
        <dbReference type="ARBA" id="ARBA00022605"/>
    </source>
</evidence>
<evidence type="ECO:0000256" key="9">
    <source>
        <dbReference type="RuleBase" id="RU003662"/>
    </source>
</evidence>
<comment type="catalytic activity">
    <reaction evidence="7 8">
        <text>(1S,2R)-1-C-(indol-3-yl)glycerol 3-phosphate + L-serine = D-glyceraldehyde 3-phosphate + L-tryptophan + H2O</text>
        <dbReference type="Rhea" id="RHEA:10532"/>
        <dbReference type="ChEBI" id="CHEBI:15377"/>
        <dbReference type="ChEBI" id="CHEBI:33384"/>
        <dbReference type="ChEBI" id="CHEBI:57912"/>
        <dbReference type="ChEBI" id="CHEBI:58866"/>
        <dbReference type="ChEBI" id="CHEBI:59776"/>
        <dbReference type="EC" id="4.2.1.20"/>
    </reaction>
</comment>
<dbReference type="AlphaFoldDB" id="A0A323UNX7"/>
<proteinExistence type="inferred from homology"/>
<dbReference type="UniPathway" id="UPA00035">
    <property type="reaction ID" value="UER00044"/>
</dbReference>
<dbReference type="Proteomes" id="UP000248259">
    <property type="component" value="Unassembled WGS sequence"/>
</dbReference>
<evidence type="ECO:0000256" key="4">
    <source>
        <dbReference type="ARBA" id="ARBA00022822"/>
    </source>
</evidence>
<keyword evidence="3 8" id="KW-0028">Amino-acid biosynthesis</keyword>
<dbReference type="CDD" id="cd04724">
    <property type="entry name" value="Tryptophan_synthase_alpha"/>
    <property type="match status" value="1"/>
</dbReference>
<dbReference type="OrthoDB" id="9804578at2"/>
<evidence type="ECO:0000313" key="11">
    <source>
        <dbReference type="Proteomes" id="UP000248259"/>
    </source>
</evidence>
<evidence type="ECO:0000313" key="10">
    <source>
        <dbReference type="EMBL" id="PZA14365.1"/>
    </source>
</evidence>
<evidence type="ECO:0000256" key="8">
    <source>
        <dbReference type="HAMAP-Rule" id="MF_00131"/>
    </source>
</evidence>
<dbReference type="NCBIfam" id="TIGR00262">
    <property type="entry name" value="trpA"/>
    <property type="match status" value="1"/>
</dbReference>
<comment type="function">
    <text evidence="8">The alpha subunit is responsible for the aldol cleavage of indoleglycerol phosphate to indole and glyceraldehyde 3-phosphate.</text>
</comment>
<evidence type="ECO:0000256" key="1">
    <source>
        <dbReference type="ARBA" id="ARBA00004733"/>
    </source>
</evidence>
<dbReference type="GO" id="GO:0005829">
    <property type="term" value="C:cytosol"/>
    <property type="evidence" value="ECO:0007669"/>
    <property type="project" value="TreeGrafter"/>
</dbReference>
<keyword evidence="5 8" id="KW-0057">Aromatic amino acid biosynthesis</keyword>
<evidence type="ECO:0000256" key="6">
    <source>
        <dbReference type="ARBA" id="ARBA00023239"/>
    </source>
</evidence>
<dbReference type="InterPro" id="IPR013785">
    <property type="entry name" value="Aldolase_TIM"/>
</dbReference>
<dbReference type="InterPro" id="IPR011060">
    <property type="entry name" value="RibuloseP-bd_barrel"/>
</dbReference>
<dbReference type="PANTHER" id="PTHR43406:SF1">
    <property type="entry name" value="TRYPTOPHAN SYNTHASE ALPHA CHAIN, CHLOROPLASTIC"/>
    <property type="match status" value="1"/>
</dbReference>
<dbReference type="HAMAP" id="MF_00131">
    <property type="entry name" value="Trp_synth_alpha"/>
    <property type="match status" value="1"/>
</dbReference>
<comment type="similarity">
    <text evidence="8 9">Belongs to the TrpA family.</text>
</comment>
<feature type="active site" description="Proton acceptor" evidence="8">
    <location>
        <position position="58"/>
    </location>
</feature>
<evidence type="ECO:0000256" key="2">
    <source>
        <dbReference type="ARBA" id="ARBA00011270"/>
    </source>
</evidence>
<accession>A0A323UNX7</accession>
<feature type="active site" description="Proton acceptor" evidence="8">
    <location>
        <position position="47"/>
    </location>
</feature>
<dbReference type="Gene3D" id="3.20.20.70">
    <property type="entry name" value="Aldolase class I"/>
    <property type="match status" value="1"/>
</dbReference>
<reference evidence="10 11" key="1">
    <citation type="submission" date="2018-06" db="EMBL/GenBank/DDBJ databases">
        <title>Azoarcus communis strain SWub3 genome.</title>
        <authorList>
            <person name="Zorraquino Salvo V."/>
            <person name="Toubiana D."/>
            <person name="Blumwald E."/>
        </authorList>
    </citation>
    <scope>NUCLEOTIDE SEQUENCE [LARGE SCALE GENOMIC DNA]</scope>
    <source>
        <strain evidence="10 11">SWub3</strain>
    </source>
</reference>
<gene>
    <name evidence="8" type="primary">trpA</name>
    <name evidence="10" type="ORF">DNK49_22230</name>
</gene>
<keyword evidence="4 8" id="KW-0822">Tryptophan biosynthesis</keyword>
<dbReference type="Pfam" id="PF00290">
    <property type="entry name" value="Trp_syntA"/>
    <property type="match status" value="1"/>
</dbReference>
<dbReference type="EC" id="4.2.1.20" evidence="8"/>
<organism evidence="10 11">
    <name type="scientific">Parazoarcus communis SWub3 = DSM 12120</name>
    <dbReference type="NCBI Taxonomy" id="1121029"/>
    <lineage>
        <taxon>Bacteria</taxon>
        <taxon>Pseudomonadati</taxon>
        <taxon>Pseudomonadota</taxon>
        <taxon>Betaproteobacteria</taxon>
        <taxon>Rhodocyclales</taxon>
        <taxon>Zoogloeaceae</taxon>
        <taxon>Parazoarcus</taxon>
    </lineage>
</organism>
<comment type="caution">
    <text evidence="10">The sequence shown here is derived from an EMBL/GenBank/DDBJ whole genome shotgun (WGS) entry which is preliminary data.</text>
</comment>
<dbReference type="InterPro" id="IPR002028">
    <property type="entry name" value="Trp_synthase_suA"/>
</dbReference>